<feature type="region of interest" description="Disordered" evidence="1">
    <location>
        <begin position="122"/>
        <end position="151"/>
    </location>
</feature>
<gene>
    <name evidence="2" type="ORF">SAMN04489841_2811</name>
</gene>
<dbReference type="EMBL" id="FOFD01000003">
    <property type="protein sequence ID" value="SEQ94460.1"/>
    <property type="molecule type" value="Genomic_DNA"/>
</dbReference>
<keyword evidence="3" id="KW-1185">Reference proteome</keyword>
<proteinExistence type="predicted"/>
<accession>A0A1H9K5R2</accession>
<organism evidence="2 3">
    <name type="scientific">Natrinema salaciae</name>
    <dbReference type="NCBI Taxonomy" id="1186196"/>
    <lineage>
        <taxon>Archaea</taxon>
        <taxon>Methanobacteriati</taxon>
        <taxon>Methanobacteriota</taxon>
        <taxon>Stenosarchaea group</taxon>
        <taxon>Halobacteria</taxon>
        <taxon>Halobacteriales</taxon>
        <taxon>Natrialbaceae</taxon>
        <taxon>Natrinema</taxon>
    </lineage>
</organism>
<dbReference type="Proteomes" id="UP000199114">
    <property type="component" value="Unassembled WGS sequence"/>
</dbReference>
<dbReference type="AlphaFoldDB" id="A0A1H9K5R2"/>
<protein>
    <submittedName>
        <fullName evidence="2">DNA-binding transcriptional regulator, PadR family</fullName>
    </submittedName>
</protein>
<dbReference type="InterPro" id="IPR036388">
    <property type="entry name" value="WH-like_DNA-bd_sf"/>
</dbReference>
<evidence type="ECO:0000313" key="3">
    <source>
        <dbReference type="Proteomes" id="UP000199114"/>
    </source>
</evidence>
<dbReference type="Gene3D" id="1.10.10.10">
    <property type="entry name" value="Winged helix-like DNA-binding domain superfamily/Winged helix DNA-binding domain"/>
    <property type="match status" value="1"/>
</dbReference>
<dbReference type="OrthoDB" id="185680at2157"/>
<keyword evidence="2" id="KW-0238">DNA-binding</keyword>
<feature type="compositionally biased region" description="Basic and acidic residues" evidence="1">
    <location>
        <begin position="134"/>
        <end position="151"/>
    </location>
</feature>
<sequence length="151" mass="16566">MPDDDSRDLEPPARADASPPADTADDRRAWVELTGFQRDCLEAVARRERDGYPCYPSGIAQTLEQRYPAVSSGRLESSLRALVDRSLVAMREGLAGHVPAYRLTGAGRALLEGRADRLAALCDRRDTDDDGDEGAARAERADRPLGTRNER</sequence>
<reference evidence="3" key="1">
    <citation type="submission" date="2016-10" db="EMBL/GenBank/DDBJ databases">
        <authorList>
            <person name="Varghese N."/>
            <person name="Submissions S."/>
        </authorList>
    </citation>
    <scope>NUCLEOTIDE SEQUENCE [LARGE SCALE GENOMIC DNA]</scope>
    <source>
        <strain evidence="3">DSM 25055</strain>
    </source>
</reference>
<evidence type="ECO:0000313" key="2">
    <source>
        <dbReference type="EMBL" id="SEQ94460.1"/>
    </source>
</evidence>
<evidence type="ECO:0000256" key="1">
    <source>
        <dbReference type="SAM" id="MobiDB-lite"/>
    </source>
</evidence>
<dbReference type="GO" id="GO:0003677">
    <property type="term" value="F:DNA binding"/>
    <property type="evidence" value="ECO:0007669"/>
    <property type="project" value="UniProtKB-KW"/>
</dbReference>
<feature type="region of interest" description="Disordered" evidence="1">
    <location>
        <begin position="1"/>
        <end position="25"/>
    </location>
</feature>
<dbReference type="InterPro" id="IPR036390">
    <property type="entry name" value="WH_DNA-bd_sf"/>
</dbReference>
<dbReference type="STRING" id="1186196.SAMN04489841_2811"/>
<dbReference type="RefSeq" id="WP_090618329.1">
    <property type="nucleotide sequence ID" value="NZ_FOFD01000003.1"/>
</dbReference>
<dbReference type="SUPFAM" id="SSF46785">
    <property type="entry name" value="Winged helix' DNA-binding domain"/>
    <property type="match status" value="1"/>
</dbReference>
<name>A0A1H9K5R2_9EURY</name>